<feature type="compositionally biased region" description="Polar residues" evidence="1">
    <location>
        <begin position="581"/>
        <end position="591"/>
    </location>
</feature>
<feature type="compositionally biased region" description="Low complexity" evidence="1">
    <location>
        <begin position="379"/>
        <end position="391"/>
    </location>
</feature>
<name>A0A8B6FTT7_MYTGA</name>
<feature type="region of interest" description="Disordered" evidence="1">
    <location>
        <begin position="501"/>
        <end position="626"/>
    </location>
</feature>
<feature type="compositionally biased region" description="Basic and acidic residues" evidence="1">
    <location>
        <begin position="615"/>
        <end position="625"/>
    </location>
</feature>
<dbReference type="OrthoDB" id="20035at2759"/>
<sequence>MYSIRRWLFRPKKTDAALLAKFYFTDEELNLVAAELDSFDGRKDPERCTALVTKLRSCQDKVLNVIEKIISDAIPTLKANRDFRVKFPDDVLQESLAGQLWFGAECLAAGSSIMNRELESASMRPLARALTKNLDRLRSLLREQCLRSYSYNERIKEALVIFDKLFAEFEYSYVSTMVPVKSKKEYDLLQEITVLFSETVQRALKIKLLTQDQIDDCDPALMFTIPRLAMVCGLLIYPNGPLNPICDRLEMSEMFRPFQTLLIKIKELLQTLSPQELASLEKSLCTNEPVEKVIPKTTLVSQNSQTDPGFEDSTEEADNNVDITVTLEKTLDNKSNETLDKISQLDESQQTLSPSEDRNFVSHLNKSESRDSGLQSENTSTSGTVSCGVVSPDEENSFVGTNEVLDDTNSATPKEVDICDNETVAVVTNSTHSTESLGDNNICDTTNAENIHDICLSIINDIVNICAGQPSNDFNSEIPQMASYNLCSDCDKQTEDLNSASKLENQADVKVTSDSKNLQATENYPSAQGCSNVSPSEASKSDKKQRSEPPLDEQQSCSTSRSHSKPTQNRKPPIDRIHCKTGSTAKSGTQKGKSDPSAKSETQKGKTRSSSTIQETHRNKTGRHDTRVRRVRYHGTISNTFTSVHDNNYDWERDRSVNGYMG</sequence>
<feature type="compositionally biased region" description="Basic and acidic residues" evidence="1">
    <location>
        <begin position="539"/>
        <end position="549"/>
    </location>
</feature>
<organism evidence="2 3">
    <name type="scientific">Mytilus galloprovincialis</name>
    <name type="common">Mediterranean mussel</name>
    <dbReference type="NCBI Taxonomy" id="29158"/>
    <lineage>
        <taxon>Eukaryota</taxon>
        <taxon>Metazoa</taxon>
        <taxon>Spiralia</taxon>
        <taxon>Lophotrochozoa</taxon>
        <taxon>Mollusca</taxon>
        <taxon>Bivalvia</taxon>
        <taxon>Autobranchia</taxon>
        <taxon>Pteriomorphia</taxon>
        <taxon>Mytilida</taxon>
        <taxon>Mytiloidea</taxon>
        <taxon>Mytilidae</taxon>
        <taxon>Mytilinae</taxon>
        <taxon>Mytilus</taxon>
    </lineage>
</organism>
<feature type="compositionally biased region" description="Polar residues" evidence="1">
    <location>
        <begin position="345"/>
        <end position="354"/>
    </location>
</feature>
<keyword evidence="3" id="KW-1185">Reference proteome</keyword>
<dbReference type="PANTHER" id="PTHR46465">
    <property type="entry name" value="LATERAL SIGNALING TARGET PROTEIN 2 HOMOLOG"/>
    <property type="match status" value="1"/>
</dbReference>
<feature type="compositionally biased region" description="Basic and acidic residues" evidence="1">
    <location>
        <begin position="592"/>
        <end position="604"/>
    </location>
</feature>
<evidence type="ECO:0000256" key="1">
    <source>
        <dbReference type="SAM" id="MobiDB-lite"/>
    </source>
</evidence>
<evidence type="ECO:0000313" key="2">
    <source>
        <dbReference type="EMBL" id="VDI53380.1"/>
    </source>
</evidence>
<feature type="compositionally biased region" description="Acidic residues" evidence="1">
    <location>
        <begin position="309"/>
        <end position="319"/>
    </location>
</feature>
<dbReference type="InterPro" id="IPR051118">
    <property type="entry name" value="LST-2"/>
</dbReference>
<feature type="compositionally biased region" description="Polar residues" evidence="1">
    <location>
        <begin position="514"/>
        <end position="538"/>
    </location>
</feature>
<dbReference type="Proteomes" id="UP000596742">
    <property type="component" value="Unassembled WGS sequence"/>
</dbReference>
<reference evidence="2" key="1">
    <citation type="submission" date="2018-11" db="EMBL/GenBank/DDBJ databases">
        <authorList>
            <person name="Alioto T."/>
            <person name="Alioto T."/>
        </authorList>
    </citation>
    <scope>NUCLEOTIDE SEQUENCE</scope>
</reference>
<proteinExistence type="predicted"/>
<gene>
    <name evidence="2" type="ORF">MGAL_10B009149</name>
</gene>
<feature type="compositionally biased region" description="Polar residues" evidence="1">
    <location>
        <begin position="553"/>
        <end position="570"/>
    </location>
</feature>
<dbReference type="EMBL" id="UYJE01007295">
    <property type="protein sequence ID" value="VDI53380.1"/>
    <property type="molecule type" value="Genomic_DNA"/>
</dbReference>
<dbReference type="GO" id="GO:0031901">
    <property type="term" value="C:early endosome membrane"/>
    <property type="evidence" value="ECO:0007669"/>
    <property type="project" value="TreeGrafter"/>
</dbReference>
<accession>A0A8B6FTT7</accession>
<evidence type="ECO:0008006" key="4">
    <source>
        <dbReference type="Google" id="ProtNLM"/>
    </source>
</evidence>
<evidence type="ECO:0000313" key="3">
    <source>
        <dbReference type="Proteomes" id="UP000596742"/>
    </source>
</evidence>
<feature type="compositionally biased region" description="Polar residues" evidence="1">
    <location>
        <begin position="298"/>
        <end position="307"/>
    </location>
</feature>
<feature type="region of interest" description="Disordered" evidence="1">
    <location>
        <begin position="296"/>
        <end position="321"/>
    </location>
</feature>
<feature type="region of interest" description="Disordered" evidence="1">
    <location>
        <begin position="345"/>
        <end position="392"/>
    </location>
</feature>
<feature type="compositionally biased region" description="Basic and acidic residues" evidence="1">
    <location>
        <begin position="355"/>
        <end position="371"/>
    </location>
</feature>
<comment type="caution">
    <text evidence="2">The sequence shown here is derived from an EMBL/GenBank/DDBJ whole genome shotgun (WGS) entry which is preliminary data.</text>
</comment>
<dbReference type="AlphaFoldDB" id="A0A8B6FTT7"/>
<protein>
    <recommendedName>
        <fullName evidence="4">Lateral signaling target protein 2 homolog</fullName>
    </recommendedName>
</protein>
<dbReference type="PANTHER" id="PTHR46465:SF2">
    <property type="entry name" value="LATERAL SIGNALING TARGET PROTEIN 2 HOMOLOG"/>
    <property type="match status" value="1"/>
</dbReference>